<accession>A0ABS5BM68</accession>
<organism evidence="2 3">
    <name type="scientific">Gemmata palustris</name>
    <dbReference type="NCBI Taxonomy" id="2822762"/>
    <lineage>
        <taxon>Bacteria</taxon>
        <taxon>Pseudomonadati</taxon>
        <taxon>Planctomycetota</taxon>
        <taxon>Planctomycetia</taxon>
        <taxon>Gemmatales</taxon>
        <taxon>Gemmataceae</taxon>
        <taxon>Gemmata</taxon>
    </lineage>
</organism>
<proteinExistence type="predicted"/>
<evidence type="ECO:0000313" key="3">
    <source>
        <dbReference type="Proteomes" id="UP000676565"/>
    </source>
</evidence>
<feature type="region of interest" description="Disordered" evidence="1">
    <location>
        <begin position="1"/>
        <end position="54"/>
    </location>
</feature>
<gene>
    <name evidence="2" type="ORF">J8F10_05640</name>
</gene>
<dbReference type="Proteomes" id="UP000676565">
    <property type="component" value="Unassembled WGS sequence"/>
</dbReference>
<evidence type="ECO:0000256" key="1">
    <source>
        <dbReference type="SAM" id="MobiDB-lite"/>
    </source>
</evidence>
<protein>
    <submittedName>
        <fullName evidence="2">Uncharacterized protein</fullName>
    </submittedName>
</protein>
<comment type="caution">
    <text evidence="2">The sequence shown here is derived from an EMBL/GenBank/DDBJ whole genome shotgun (WGS) entry which is preliminary data.</text>
</comment>
<evidence type="ECO:0000313" key="2">
    <source>
        <dbReference type="EMBL" id="MBP3954765.1"/>
    </source>
</evidence>
<sequence>MVTRNPTTAPDEPIPPCAVTADASAGPAPPDPGTTPATRCHLPEGPDTRPELPLVSGLDLRPFLQLHPFAPNRDSRPHQLGTPNDHQALTSAVADALGFRPEPVSEPDERGATHLGSFSAADGTRYTCFLTFTASADELQTLVQCLRIRCHGPLLLLCTSRRAVAAVGSDARRSGVTLVPLATVVTADGPGRLYPLSPLEASLAWTAQPLMPGPSPDRAPNALWRAGEAWLVTFAGKTVPFKDLIGLWYLSHLIQAKGKELRASELRDRVHGRTGPEPFPGVEAVDRSAAAAEERVCQELLEEIDRARRDHDPVRVERLQEQLHVVTVRVQAARGLGGRVRRVGDESTSVRTSIKNAIDAVIEKLQTLLPELARHFELFVRTGANVCYAPDPDVDWVA</sequence>
<feature type="compositionally biased region" description="Basic and acidic residues" evidence="1">
    <location>
        <begin position="41"/>
        <end position="50"/>
    </location>
</feature>
<dbReference type="RefSeq" id="WP_210652878.1">
    <property type="nucleotide sequence ID" value="NZ_JAGKQQ010000001.1"/>
</dbReference>
<reference evidence="2 3" key="1">
    <citation type="submission" date="2021-04" db="EMBL/GenBank/DDBJ databases">
        <authorList>
            <person name="Ivanova A."/>
        </authorList>
    </citation>
    <scope>NUCLEOTIDE SEQUENCE [LARGE SCALE GENOMIC DNA]</scope>
    <source>
        <strain evidence="2 3">G18</strain>
    </source>
</reference>
<name>A0ABS5BM68_9BACT</name>
<dbReference type="EMBL" id="JAGKQQ010000001">
    <property type="protein sequence ID" value="MBP3954765.1"/>
    <property type="molecule type" value="Genomic_DNA"/>
</dbReference>
<keyword evidence="3" id="KW-1185">Reference proteome</keyword>